<comment type="caution">
    <text evidence="4">The sequence shown here is derived from an EMBL/GenBank/DDBJ whole genome shotgun (WGS) entry which is preliminary data.</text>
</comment>
<sequence>MIRAATSHDCANIALLGLCVWIDTYATDGIKTAYTRHVLDTFTEHRYQALLNDPHYHLLVSEQEGILQGYVLINLASHYQHPDNGFEIDTLYVDKRHAGLGIGRQLLEAVQGRFGDRYWLYTWTQNAANGFYQHLGLKPCGQIDFEFDGVTITNTVYLSPGSQSA</sequence>
<proteinExistence type="predicted"/>
<dbReference type="SUPFAM" id="SSF55729">
    <property type="entry name" value="Acyl-CoA N-acyltransferases (Nat)"/>
    <property type="match status" value="1"/>
</dbReference>
<evidence type="ECO:0000256" key="1">
    <source>
        <dbReference type="ARBA" id="ARBA00022679"/>
    </source>
</evidence>
<feature type="domain" description="N-acetyltransferase" evidence="3">
    <location>
        <begin position="1"/>
        <end position="159"/>
    </location>
</feature>
<keyword evidence="1" id="KW-0808">Transferase</keyword>
<accession>A0ABS8G858</accession>
<keyword evidence="5" id="KW-1185">Reference proteome</keyword>
<dbReference type="Gene3D" id="3.40.630.30">
    <property type="match status" value="1"/>
</dbReference>
<dbReference type="InterPro" id="IPR000182">
    <property type="entry name" value="GNAT_dom"/>
</dbReference>
<evidence type="ECO:0000259" key="3">
    <source>
        <dbReference type="PROSITE" id="PS51186"/>
    </source>
</evidence>
<dbReference type="EMBL" id="JAJEWP010000001">
    <property type="protein sequence ID" value="MCC2616281.1"/>
    <property type="molecule type" value="Genomic_DNA"/>
</dbReference>
<organism evidence="4 5">
    <name type="scientific">Fluctibacter halophilus</name>
    <dbReference type="NCBI Taxonomy" id="226011"/>
    <lineage>
        <taxon>Bacteria</taxon>
        <taxon>Pseudomonadati</taxon>
        <taxon>Pseudomonadota</taxon>
        <taxon>Gammaproteobacteria</taxon>
        <taxon>Alteromonadales</taxon>
        <taxon>Alteromonadaceae</taxon>
        <taxon>Fluctibacter</taxon>
    </lineage>
</organism>
<dbReference type="InterPro" id="IPR050832">
    <property type="entry name" value="Bact_Acetyltransf"/>
</dbReference>
<name>A0ABS8G858_9ALTE</name>
<dbReference type="RefSeq" id="WP_229159209.1">
    <property type="nucleotide sequence ID" value="NZ_JAJEWP010000001.1"/>
</dbReference>
<protein>
    <submittedName>
        <fullName evidence="4">GNAT family N-acetyltransferase</fullName>
    </submittedName>
</protein>
<dbReference type="Proteomes" id="UP001520878">
    <property type="component" value="Unassembled WGS sequence"/>
</dbReference>
<evidence type="ECO:0000313" key="4">
    <source>
        <dbReference type="EMBL" id="MCC2616281.1"/>
    </source>
</evidence>
<dbReference type="CDD" id="cd04301">
    <property type="entry name" value="NAT_SF"/>
    <property type="match status" value="1"/>
</dbReference>
<dbReference type="PROSITE" id="PS51186">
    <property type="entry name" value="GNAT"/>
    <property type="match status" value="1"/>
</dbReference>
<keyword evidence="2" id="KW-0012">Acyltransferase</keyword>
<dbReference type="InterPro" id="IPR016181">
    <property type="entry name" value="Acyl_CoA_acyltransferase"/>
</dbReference>
<dbReference type="PANTHER" id="PTHR43877">
    <property type="entry name" value="AMINOALKYLPHOSPHONATE N-ACETYLTRANSFERASE-RELATED-RELATED"/>
    <property type="match status" value="1"/>
</dbReference>
<reference evidence="4 5" key="1">
    <citation type="submission" date="2021-10" db="EMBL/GenBank/DDBJ databases">
        <title>Draft genome of Aestuariibacter halophilus JC2043.</title>
        <authorList>
            <person name="Emsley S.A."/>
            <person name="Pfannmuller K.M."/>
            <person name="Ushijima B."/>
            <person name="Saw J.H."/>
            <person name="Videau P."/>
        </authorList>
    </citation>
    <scope>NUCLEOTIDE SEQUENCE [LARGE SCALE GENOMIC DNA]</scope>
    <source>
        <strain evidence="4 5">JC2043</strain>
    </source>
</reference>
<evidence type="ECO:0000256" key="2">
    <source>
        <dbReference type="ARBA" id="ARBA00023315"/>
    </source>
</evidence>
<evidence type="ECO:0000313" key="5">
    <source>
        <dbReference type="Proteomes" id="UP001520878"/>
    </source>
</evidence>
<gene>
    <name evidence="4" type="ORF">LJ739_08515</name>
</gene>
<dbReference type="Pfam" id="PF13673">
    <property type="entry name" value="Acetyltransf_10"/>
    <property type="match status" value="1"/>
</dbReference>